<evidence type="ECO:0000259" key="6">
    <source>
        <dbReference type="Pfam" id="PF00933"/>
    </source>
</evidence>
<keyword evidence="5" id="KW-0326">Glycosidase</keyword>
<protein>
    <recommendedName>
        <fullName evidence="3">beta-N-acetylhexosaminidase</fullName>
        <ecNumber evidence="3">3.2.1.52</ecNumber>
    </recommendedName>
</protein>
<feature type="domain" description="Glycoside hydrolase family 3 N-terminal" evidence="6">
    <location>
        <begin position="41"/>
        <end position="309"/>
    </location>
</feature>
<dbReference type="PANTHER" id="PTHR30480">
    <property type="entry name" value="BETA-HEXOSAMINIDASE-RELATED"/>
    <property type="match status" value="1"/>
</dbReference>
<dbReference type="EMBL" id="FSRL01000001">
    <property type="protein sequence ID" value="SIN96858.1"/>
    <property type="molecule type" value="Genomic_DNA"/>
</dbReference>
<evidence type="ECO:0000313" key="8">
    <source>
        <dbReference type="Proteomes" id="UP000184932"/>
    </source>
</evidence>
<dbReference type="PANTHER" id="PTHR30480:SF13">
    <property type="entry name" value="BETA-HEXOSAMINIDASE"/>
    <property type="match status" value="1"/>
</dbReference>
<dbReference type="AlphaFoldDB" id="A0A1N6FNN1"/>
<keyword evidence="4" id="KW-0378">Hydrolase</keyword>
<dbReference type="GO" id="GO:0009254">
    <property type="term" value="P:peptidoglycan turnover"/>
    <property type="evidence" value="ECO:0007669"/>
    <property type="project" value="TreeGrafter"/>
</dbReference>
<evidence type="ECO:0000256" key="1">
    <source>
        <dbReference type="ARBA" id="ARBA00001231"/>
    </source>
</evidence>
<comment type="catalytic activity">
    <reaction evidence="1">
        <text>Hydrolysis of terminal non-reducing N-acetyl-D-hexosamine residues in N-acetyl-beta-D-hexosaminides.</text>
        <dbReference type="EC" id="3.2.1.52"/>
    </reaction>
</comment>
<gene>
    <name evidence="7" type="ORF">SAMN05444002_1821</name>
</gene>
<reference evidence="8" key="1">
    <citation type="submission" date="2016-11" db="EMBL/GenBank/DDBJ databases">
        <authorList>
            <person name="Varghese N."/>
            <person name="Submissions S."/>
        </authorList>
    </citation>
    <scope>NUCLEOTIDE SEQUENCE [LARGE SCALE GENOMIC DNA]</scope>
    <source>
        <strain evidence="8">DSM 29440</strain>
    </source>
</reference>
<dbReference type="GO" id="GO:0005975">
    <property type="term" value="P:carbohydrate metabolic process"/>
    <property type="evidence" value="ECO:0007669"/>
    <property type="project" value="InterPro"/>
</dbReference>
<dbReference type="GO" id="GO:0004563">
    <property type="term" value="F:beta-N-acetylhexosaminidase activity"/>
    <property type="evidence" value="ECO:0007669"/>
    <property type="project" value="UniProtKB-EC"/>
</dbReference>
<evidence type="ECO:0000256" key="4">
    <source>
        <dbReference type="ARBA" id="ARBA00022801"/>
    </source>
</evidence>
<dbReference type="InterPro" id="IPR017853">
    <property type="entry name" value="GH"/>
</dbReference>
<dbReference type="EC" id="3.2.1.52" evidence="3"/>
<evidence type="ECO:0000256" key="3">
    <source>
        <dbReference type="ARBA" id="ARBA00012663"/>
    </source>
</evidence>
<name>A0A1N6FNN1_9RHOB</name>
<evidence type="ECO:0000313" key="7">
    <source>
        <dbReference type="EMBL" id="SIN96858.1"/>
    </source>
</evidence>
<dbReference type="InterPro" id="IPR050226">
    <property type="entry name" value="NagZ_Beta-hexosaminidase"/>
</dbReference>
<organism evidence="7 8">
    <name type="scientific">Vannielia litorea</name>
    <dbReference type="NCBI Taxonomy" id="1217970"/>
    <lineage>
        <taxon>Bacteria</taxon>
        <taxon>Pseudomonadati</taxon>
        <taxon>Pseudomonadota</taxon>
        <taxon>Alphaproteobacteria</taxon>
        <taxon>Rhodobacterales</taxon>
        <taxon>Paracoccaceae</taxon>
        <taxon>Vannielia</taxon>
    </lineage>
</organism>
<accession>A0A1N6FNN1</accession>
<dbReference type="Gene3D" id="3.20.20.300">
    <property type="entry name" value="Glycoside hydrolase, family 3, N-terminal domain"/>
    <property type="match status" value="1"/>
</dbReference>
<dbReference type="PROSITE" id="PS00775">
    <property type="entry name" value="GLYCOSYL_HYDROL_F3"/>
    <property type="match status" value="1"/>
</dbReference>
<evidence type="ECO:0000256" key="2">
    <source>
        <dbReference type="ARBA" id="ARBA00005336"/>
    </source>
</evidence>
<dbReference type="STRING" id="1217970.SAMN05444002_1821"/>
<dbReference type="InterPro" id="IPR019800">
    <property type="entry name" value="Glyco_hydro_3_AS"/>
</dbReference>
<evidence type="ECO:0000256" key="5">
    <source>
        <dbReference type="ARBA" id="ARBA00023295"/>
    </source>
</evidence>
<dbReference type="Pfam" id="PF00933">
    <property type="entry name" value="Glyco_hydro_3"/>
    <property type="match status" value="1"/>
</dbReference>
<dbReference type="InterPro" id="IPR036962">
    <property type="entry name" value="Glyco_hydro_3_N_sf"/>
</dbReference>
<dbReference type="InterPro" id="IPR001764">
    <property type="entry name" value="Glyco_hydro_3_N"/>
</dbReference>
<dbReference type="Proteomes" id="UP000184932">
    <property type="component" value="Unassembled WGS sequence"/>
</dbReference>
<proteinExistence type="inferred from homology"/>
<keyword evidence="8" id="KW-1185">Reference proteome</keyword>
<sequence>MHSGRGAVTRPARLSPFIFGCDGLEVTPDEAALFGDVQPFGFILFKRNIEHPEQLRRLTAGLREAVDWEAPIFIDQEGGRVDRMGPPHWGSWLPPLDEGARVGPDHAARAMRLRYSLIADDLRAVGIDGNCAPLGDIAHPGTHPVLRNRCYGETLETVVKSARAVADGLLAGGVLPVLKHIPGHGRATMDSHLELPRVSASAEELRLTDFAAFEALNDLPLGMSAHIVYEALSDRAATVDPGMIAMIRDEIGFGGLLMTDDLSMEALDGSLPQRAEAALAAGCDAVLYCKGAFSELAALAEIAEDMNETSLARADAALEARRAPDTIDRNATRAEYEALLKGQAVDG</sequence>
<dbReference type="SUPFAM" id="SSF51445">
    <property type="entry name" value="(Trans)glycosidases"/>
    <property type="match status" value="1"/>
</dbReference>
<comment type="similarity">
    <text evidence="2">Belongs to the glycosyl hydrolase 3 family.</text>
</comment>